<sequence>MNEFEIYRFESGTKRVPLGFLPLPQGTWEIRKSP</sequence>
<organism evidence="1">
    <name type="scientific">Enterobacter agglomerans</name>
    <name type="common">Erwinia herbicola</name>
    <name type="synonym">Pantoea agglomerans</name>
    <dbReference type="NCBI Taxonomy" id="549"/>
    <lineage>
        <taxon>Bacteria</taxon>
        <taxon>Pseudomonadati</taxon>
        <taxon>Pseudomonadota</taxon>
        <taxon>Gammaproteobacteria</taxon>
        <taxon>Enterobacterales</taxon>
        <taxon>Erwiniaceae</taxon>
        <taxon>Pantoea</taxon>
        <taxon>Pantoea agglomerans group</taxon>
    </lineage>
</organism>
<gene>
    <name evidence="1" type="ORF">PALFYP105_02497</name>
</gene>
<protein>
    <submittedName>
        <fullName evidence="1">Uncharacterized protein</fullName>
    </submittedName>
</protein>
<proteinExistence type="predicted"/>
<dbReference type="EMBL" id="CACRUS010000003">
    <property type="protein sequence ID" value="VYT79118.1"/>
    <property type="molecule type" value="Genomic_DNA"/>
</dbReference>
<dbReference type="AlphaFoldDB" id="A0A6N2ZMJ6"/>
<evidence type="ECO:0000313" key="1">
    <source>
        <dbReference type="EMBL" id="VYT79118.1"/>
    </source>
</evidence>
<accession>A0A6N2ZMJ6</accession>
<reference evidence="1" key="1">
    <citation type="submission" date="2019-11" db="EMBL/GenBank/DDBJ databases">
        <authorList>
            <person name="Feng L."/>
        </authorList>
    </citation>
    <scope>NUCLEOTIDE SEQUENCE</scope>
    <source>
        <strain evidence="1">PagglomeransLFYP105</strain>
    </source>
</reference>
<name>A0A6N2ZMJ6_ENTAG</name>